<comment type="similarity">
    <text evidence="1">Belongs to the NmrA-type oxidoreductase family.</text>
</comment>
<evidence type="ECO:0000259" key="3">
    <source>
        <dbReference type="Pfam" id="PF05368"/>
    </source>
</evidence>
<dbReference type="InterPro" id="IPR008030">
    <property type="entry name" value="NmrA-like"/>
</dbReference>
<name>A0ABR3Y6E0_9EURO</name>
<dbReference type="Proteomes" id="UP001583193">
    <property type="component" value="Unassembled WGS sequence"/>
</dbReference>
<feature type="domain" description="NmrA-like" evidence="3">
    <location>
        <begin position="1"/>
        <end position="248"/>
    </location>
</feature>
<gene>
    <name evidence="4" type="ORF">Plec18167_002515</name>
</gene>
<dbReference type="Gene3D" id="3.40.50.720">
    <property type="entry name" value="NAD(P)-binding Rossmann-like Domain"/>
    <property type="match status" value="1"/>
</dbReference>
<evidence type="ECO:0000256" key="1">
    <source>
        <dbReference type="ARBA" id="ARBA00006328"/>
    </source>
</evidence>
<proteinExistence type="inferred from homology"/>
<dbReference type="InterPro" id="IPR036291">
    <property type="entry name" value="NAD(P)-bd_dom_sf"/>
</dbReference>
<dbReference type="Gene3D" id="3.90.25.10">
    <property type="entry name" value="UDP-galactose 4-epimerase, domain 1"/>
    <property type="match status" value="1"/>
</dbReference>
<evidence type="ECO:0000313" key="5">
    <source>
        <dbReference type="Proteomes" id="UP001583193"/>
    </source>
</evidence>
<keyword evidence="5" id="KW-1185">Reference proteome</keyword>
<dbReference type="Pfam" id="PF05368">
    <property type="entry name" value="NmrA"/>
    <property type="match status" value="1"/>
</dbReference>
<accession>A0ABR3Y6E0</accession>
<keyword evidence="2" id="KW-0521">NADP</keyword>
<sequence>MSKLIVVIGATGGQGSGVARAFLQDSEFRVRGLTRNPNSHQARKLAAEGIEMVEANIDNEHSLERAFQDAHAIFAFTDYYQHFFQNGKEYAMQKEFAQGVNIARAAAKIPTLKSYVFSTLPYTSLLTQGQAIVPHFEGKGKASAYIQENLPDLYQKTTFCIFTIFAENMILYPIFKPIWVESAKKYIQLWPTPPSTPYLSIGDHRINSGVFVRAIVKNPPPNPGTYVRCNVEDLTLDSMLALWGRASGISPTPDSTAAVEISQEQYVQLWGAMGEEQGSQWKFFKFVRDLGIDKIPGVTMLEGLDLLNEEERTKLVTTEQALKSIDWKASGYVASIQASKLGNL</sequence>
<dbReference type="EMBL" id="JAVDPF010000005">
    <property type="protein sequence ID" value="KAL1883511.1"/>
    <property type="molecule type" value="Genomic_DNA"/>
</dbReference>
<evidence type="ECO:0000313" key="4">
    <source>
        <dbReference type="EMBL" id="KAL1883511.1"/>
    </source>
</evidence>
<comment type="caution">
    <text evidence="4">The sequence shown here is derived from an EMBL/GenBank/DDBJ whole genome shotgun (WGS) entry which is preliminary data.</text>
</comment>
<organism evidence="4 5">
    <name type="scientific">Paecilomyces lecythidis</name>
    <dbReference type="NCBI Taxonomy" id="3004212"/>
    <lineage>
        <taxon>Eukaryota</taxon>
        <taxon>Fungi</taxon>
        <taxon>Dikarya</taxon>
        <taxon>Ascomycota</taxon>
        <taxon>Pezizomycotina</taxon>
        <taxon>Eurotiomycetes</taxon>
        <taxon>Eurotiomycetidae</taxon>
        <taxon>Eurotiales</taxon>
        <taxon>Thermoascaceae</taxon>
        <taxon>Paecilomyces</taxon>
    </lineage>
</organism>
<evidence type="ECO:0000256" key="2">
    <source>
        <dbReference type="ARBA" id="ARBA00022857"/>
    </source>
</evidence>
<dbReference type="PANTHER" id="PTHR42748:SF28">
    <property type="entry name" value="NMRA-LIKE DOMAIN-CONTAINING PROTEIN"/>
    <property type="match status" value="1"/>
</dbReference>
<protein>
    <recommendedName>
        <fullName evidence="3">NmrA-like domain-containing protein</fullName>
    </recommendedName>
</protein>
<reference evidence="4 5" key="1">
    <citation type="journal article" date="2024" name="IMA Fungus">
        <title>IMA Genome - F19 : A genome assembly and annotation guide to empower mycologists, including annotated draft genome sequences of Ceratocystis pirilliformis, Diaporthe australafricana, Fusarium ophioides, Paecilomyces lecythidis, and Sporothrix stenoceras.</title>
        <authorList>
            <person name="Aylward J."/>
            <person name="Wilson A.M."/>
            <person name="Visagie C.M."/>
            <person name="Spraker J."/>
            <person name="Barnes I."/>
            <person name="Buitendag C."/>
            <person name="Ceriani C."/>
            <person name="Del Mar Angel L."/>
            <person name="du Plessis D."/>
            <person name="Fuchs T."/>
            <person name="Gasser K."/>
            <person name="Kramer D."/>
            <person name="Li W."/>
            <person name="Munsamy K."/>
            <person name="Piso A."/>
            <person name="Price J.L."/>
            <person name="Sonnekus B."/>
            <person name="Thomas C."/>
            <person name="van der Nest A."/>
            <person name="van Dijk A."/>
            <person name="van Heerden A."/>
            <person name="van Vuuren N."/>
            <person name="Yilmaz N."/>
            <person name="Duong T.A."/>
            <person name="van der Merwe N.A."/>
            <person name="Wingfield M.J."/>
            <person name="Wingfield B.D."/>
        </authorList>
    </citation>
    <scope>NUCLEOTIDE SEQUENCE [LARGE SCALE GENOMIC DNA]</scope>
    <source>
        <strain evidence="4 5">CMW 18167</strain>
    </source>
</reference>
<dbReference type="PANTHER" id="PTHR42748">
    <property type="entry name" value="NITROGEN METABOLITE REPRESSION PROTEIN NMRA FAMILY MEMBER"/>
    <property type="match status" value="1"/>
</dbReference>
<dbReference type="SUPFAM" id="SSF51735">
    <property type="entry name" value="NAD(P)-binding Rossmann-fold domains"/>
    <property type="match status" value="1"/>
</dbReference>
<dbReference type="InterPro" id="IPR051164">
    <property type="entry name" value="NmrA-like_oxidored"/>
</dbReference>